<feature type="compositionally biased region" description="Basic and acidic residues" evidence="2">
    <location>
        <begin position="59"/>
        <end position="74"/>
    </location>
</feature>
<organism evidence="4 5">
    <name type="scientific">Abeliophyllum distichum</name>
    <dbReference type="NCBI Taxonomy" id="126358"/>
    <lineage>
        <taxon>Eukaryota</taxon>
        <taxon>Viridiplantae</taxon>
        <taxon>Streptophyta</taxon>
        <taxon>Embryophyta</taxon>
        <taxon>Tracheophyta</taxon>
        <taxon>Spermatophyta</taxon>
        <taxon>Magnoliopsida</taxon>
        <taxon>eudicotyledons</taxon>
        <taxon>Gunneridae</taxon>
        <taxon>Pentapetalae</taxon>
        <taxon>asterids</taxon>
        <taxon>lamiids</taxon>
        <taxon>Lamiales</taxon>
        <taxon>Oleaceae</taxon>
        <taxon>Forsythieae</taxon>
        <taxon>Abeliophyllum</taxon>
    </lineage>
</organism>
<evidence type="ECO:0000313" key="4">
    <source>
        <dbReference type="EMBL" id="KAL2462095.1"/>
    </source>
</evidence>
<evidence type="ECO:0000259" key="3">
    <source>
        <dbReference type="PROSITE" id="PS50158"/>
    </source>
</evidence>
<dbReference type="GO" id="GO:0008270">
    <property type="term" value="F:zinc ion binding"/>
    <property type="evidence" value="ECO:0007669"/>
    <property type="project" value="UniProtKB-KW"/>
</dbReference>
<keyword evidence="1" id="KW-0863">Zinc-finger</keyword>
<dbReference type="InterPro" id="IPR036875">
    <property type="entry name" value="Znf_CCHC_sf"/>
</dbReference>
<dbReference type="Gene3D" id="4.10.60.10">
    <property type="entry name" value="Zinc finger, CCHC-type"/>
    <property type="match status" value="1"/>
</dbReference>
<dbReference type="Pfam" id="PF00098">
    <property type="entry name" value="zf-CCHC"/>
    <property type="match status" value="1"/>
</dbReference>
<sequence length="177" mass="20213">MSFPEVTDKALLAEQAEVKIVRAREARNLNRNQNQKVFRVNKNWNENKKKWAGKCHGGKQNEPHLKRGRPDNQTEAKASPSCTKCGKTHNGECLVGQGMCFYCKKPGHIIRDCPDRLQKDKGKARVYAMVRPENEEDSHVVAGTIYIKTQPVYALFELRCYAFLHCNSYGENTRSKS</sequence>
<dbReference type="AlphaFoldDB" id="A0ABD1PDW8"/>
<comment type="caution">
    <text evidence="4">The sequence shown here is derived from an EMBL/GenBank/DDBJ whole genome shotgun (WGS) entry which is preliminary data.</text>
</comment>
<keyword evidence="5" id="KW-1185">Reference proteome</keyword>
<protein>
    <submittedName>
        <fullName evidence="4">Pepsin-retropepsin like protein</fullName>
    </submittedName>
</protein>
<evidence type="ECO:0000256" key="1">
    <source>
        <dbReference type="PROSITE-ProRule" id="PRU00047"/>
    </source>
</evidence>
<keyword evidence="1" id="KW-0862">Zinc</keyword>
<reference evidence="5" key="1">
    <citation type="submission" date="2024-07" db="EMBL/GenBank/DDBJ databases">
        <title>Two chromosome-level genome assemblies of Korean endemic species Abeliophyllum distichum and Forsythia ovata (Oleaceae).</title>
        <authorList>
            <person name="Jang H."/>
        </authorList>
    </citation>
    <scope>NUCLEOTIDE SEQUENCE [LARGE SCALE GENOMIC DNA]</scope>
</reference>
<gene>
    <name evidence="4" type="ORF">Adt_45515</name>
</gene>
<accession>A0ABD1PDW8</accession>
<dbReference type="Proteomes" id="UP001604336">
    <property type="component" value="Unassembled WGS sequence"/>
</dbReference>
<dbReference type="InterPro" id="IPR001878">
    <property type="entry name" value="Znf_CCHC"/>
</dbReference>
<evidence type="ECO:0000256" key="2">
    <source>
        <dbReference type="SAM" id="MobiDB-lite"/>
    </source>
</evidence>
<feature type="region of interest" description="Disordered" evidence="2">
    <location>
        <begin position="49"/>
        <end position="79"/>
    </location>
</feature>
<dbReference type="PROSITE" id="PS50158">
    <property type="entry name" value="ZF_CCHC"/>
    <property type="match status" value="1"/>
</dbReference>
<proteinExistence type="predicted"/>
<dbReference type="SMART" id="SM00343">
    <property type="entry name" value="ZnF_C2HC"/>
    <property type="match status" value="1"/>
</dbReference>
<keyword evidence="1" id="KW-0479">Metal-binding</keyword>
<dbReference type="SUPFAM" id="SSF57756">
    <property type="entry name" value="Retrovirus zinc finger-like domains"/>
    <property type="match status" value="1"/>
</dbReference>
<name>A0ABD1PDW8_9LAMI</name>
<dbReference type="EMBL" id="JBFOLK010000014">
    <property type="protein sequence ID" value="KAL2462095.1"/>
    <property type="molecule type" value="Genomic_DNA"/>
</dbReference>
<feature type="domain" description="CCHC-type" evidence="3">
    <location>
        <begin position="100"/>
        <end position="115"/>
    </location>
</feature>
<evidence type="ECO:0000313" key="5">
    <source>
        <dbReference type="Proteomes" id="UP001604336"/>
    </source>
</evidence>